<dbReference type="GO" id="GO:0005886">
    <property type="term" value="C:plasma membrane"/>
    <property type="evidence" value="ECO:0007669"/>
    <property type="project" value="UniProtKB-SubCell"/>
</dbReference>
<evidence type="ECO:0000313" key="12">
    <source>
        <dbReference type="Proteomes" id="UP000216998"/>
    </source>
</evidence>
<dbReference type="NCBIfam" id="NF001843">
    <property type="entry name" value="PRK00567.1-4"/>
    <property type="match status" value="1"/>
</dbReference>
<dbReference type="Pfam" id="PF01741">
    <property type="entry name" value="MscL"/>
    <property type="match status" value="1"/>
</dbReference>
<dbReference type="Proteomes" id="UP000216998">
    <property type="component" value="Unassembled WGS sequence"/>
</dbReference>
<evidence type="ECO:0000256" key="9">
    <source>
        <dbReference type="ARBA" id="ARBA00023303"/>
    </source>
</evidence>
<feature type="transmembrane region" description="Helical" evidence="10">
    <location>
        <begin position="80"/>
        <end position="101"/>
    </location>
</feature>
<keyword evidence="4 10" id="KW-1003">Cell membrane</keyword>
<name>A0A255YUT4_9PROT</name>
<dbReference type="NCBIfam" id="NF010557">
    <property type="entry name" value="PRK13952.1"/>
    <property type="match status" value="1"/>
</dbReference>
<dbReference type="Gene3D" id="1.10.1200.120">
    <property type="entry name" value="Large-conductance mechanosensitive channel, MscL, domain 1"/>
    <property type="match status" value="1"/>
</dbReference>
<evidence type="ECO:0000256" key="10">
    <source>
        <dbReference type="HAMAP-Rule" id="MF_00115"/>
    </source>
</evidence>
<dbReference type="AlphaFoldDB" id="A0A255YUT4"/>
<dbReference type="PANTHER" id="PTHR30266">
    <property type="entry name" value="MECHANOSENSITIVE CHANNEL MSCL"/>
    <property type="match status" value="1"/>
</dbReference>
<keyword evidence="6 10" id="KW-1133">Transmembrane helix</keyword>
<comment type="similarity">
    <text evidence="2 10">Belongs to the MscL family.</text>
</comment>
<dbReference type="GO" id="GO:0008381">
    <property type="term" value="F:mechanosensitive monoatomic ion channel activity"/>
    <property type="evidence" value="ECO:0007669"/>
    <property type="project" value="UniProtKB-UniRule"/>
</dbReference>
<evidence type="ECO:0000256" key="4">
    <source>
        <dbReference type="ARBA" id="ARBA00022475"/>
    </source>
</evidence>
<keyword evidence="8 10" id="KW-0472">Membrane</keyword>
<dbReference type="PRINTS" id="PR01264">
    <property type="entry name" value="MECHCHANNEL"/>
</dbReference>
<dbReference type="RefSeq" id="WP_094458006.1">
    <property type="nucleotide sequence ID" value="NZ_NOXU01000031.1"/>
</dbReference>
<comment type="function">
    <text evidence="10">Channel that opens in response to stretch forces in the membrane lipid bilayer. May participate in the regulation of osmotic pressure changes within the cell.</text>
</comment>
<comment type="caution">
    <text evidence="11">The sequence shown here is derived from an EMBL/GenBank/DDBJ whole genome shotgun (WGS) entry which is preliminary data.</text>
</comment>
<protein>
    <recommendedName>
        <fullName evidence="10">Large-conductance mechanosensitive channel</fullName>
    </recommendedName>
</protein>
<evidence type="ECO:0000256" key="8">
    <source>
        <dbReference type="ARBA" id="ARBA00023136"/>
    </source>
</evidence>
<accession>A0A255YUT4</accession>
<dbReference type="InterPro" id="IPR001185">
    <property type="entry name" value="MS_channel"/>
</dbReference>
<proteinExistence type="inferred from homology"/>
<keyword evidence="12" id="KW-1185">Reference proteome</keyword>
<dbReference type="OrthoDB" id="9810350at2"/>
<keyword evidence="3 10" id="KW-0813">Transport</keyword>
<evidence type="ECO:0000256" key="5">
    <source>
        <dbReference type="ARBA" id="ARBA00022692"/>
    </source>
</evidence>
<comment type="subcellular location">
    <subcellularLocation>
        <location evidence="10">Cell inner membrane</location>
        <topology evidence="10">Multi-pass membrane protein</topology>
    </subcellularLocation>
    <subcellularLocation>
        <location evidence="1">Cell membrane</location>
        <topology evidence="1">Multi-pass membrane protein</topology>
    </subcellularLocation>
</comment>
<keyword evidence="5 10" id="KW-0812">Transmembrane</keyword>
<evidence type="ECO:0000256" key="1">
    <source>
        <dbReference type="ARBA" id="ARBA00004651"/>
    </source>
</evidence>
<keyword evidence="7 10" id="KW-0406">Ion transport</keyword>
<gene>
    <name evidence="10" type="primary">mscL</name>
    <name evidence="11" type="ORF">CHU95_19030</name>
</gene>
<dbReference type="EMBL" id="NOXU01000031">
    <property type="protein sequence ID" value="OYQ32968.1"/>
    <property type="molecule type" value="Genomic_DNA"/>
</dbReference>
<organism evidence="11 12">
    <name type="scientific">Niveispirillum lacus</name>
    <dbReference type="NCBI Taxonomy" id="1981099"/>
    <lineage>
        <taxon>Bacteria</taxon>
        <taxon>Pseudomonadati</taxon>
        <taxon>Pseudomonadota</taxon>
        <taxon>Alphaproteobacteria</taxon>
        <taxon>Rhodospirillales</taxon>
        <taxon>Azospirillaceae</taxon>
        <taxon>Niveispirillum</taxon>
    </lineage>
</organism>
<keyword evidence="10" id="KW-0997">Cell inner membrane</keyword>
<keyword evidence="9 10" id="KW-0407">Ion channel</keyword>
<feature type="transmembrane region" description="Helical" evidence="10">
    <location>
        <begin position="12"/>
        <end position="35"/>
    </location>
</feature>
<evidence type="ECO:0000256" key="7">
    <source>
        <dbReference type="ARBA" id="ARBA00023065"/>
    </source>
</evidence>
<evidence type="ECO:0000256" key="3">
    <source>
        <dbReference type="ARBA" id="ARBA00022448"/>
    </source>
</evidence>
<dbReference type="PANTHER" id="PTHR30266:SF2">
    <property type="entry name" value="LARGE-CONDUCTANCE MECHANOSENSITIVE CHANNEL"/>
    <property type="match status" value="1"/>
</dbReference>
<dbReference type="PROSITE" id="PS01327">
    <property type="entry name" value="MSCL"/>
    <property type="match status" value="1"/>
</dbReference>
<evidence type="ECO:0000256" key="2">
    <source>
        <dbReference type="ARBA" id="ARBA00007254"/>
    </source>
</evidence>
<dbReference type="InterPro" id="IPR037673">
    <property type="entry name" value="MSC/AndL"/>
</dbReference>
<comment type="subunit">
    <text evidence="10">Homopentamer.</text>
</comment>
<dbReference type="HAMAP" id="MF_00115">
    <property type="entry name" value="MscL"/>
    <property type="match status" value="1"/>
</dbReference>
<sequence>MLNEFKTFISRGNVVDLAVGIIIGAAFTAIVTSLVNDILMPPIGYLMGGIDFSDYFISLSGGDYPSLKAAKDAGVTTINYGLFINAVIKFFIVAWAVFILVKQVNRFKKKEEAKPVEPTKSELLLTEIRDLLKAKG</sequence>
<evidence type="ECO:0000313" key="11">
    <source>
        <dbReference type="EMBL" id="OYQ32968.1"/>
    </source>
</evidence>
<dbReference type="SUPFAM" id="SSF81330">
    <property type="entry name" value="Gated mechanosensitive channel"/>
    <property type="match status" value="1"/>
</dbReference>
<evidence type="ECO:0000256" key="6">
    <source>
        <dbReference type="ARBA" id="ARBA00022989"/>
    </source>
</evidence>
<reference evidence="11 12" key="1">
    <citation type="submission" date="2017-07" db="EMBL/GenBank/DDBJ databases">
        <title>Niveispirillum cyanobacteriorum sp. nov., isolated from cyanobacterial aggregates in a eutrophic lake.</title>
        <authorList>
            <person name="Cai H."/>
        </authorList>
    </citation>
    <scope>NUCLEOTIDE SEQUENCE [LARGE SCALE GENOMIC DNA]</scope>
    <source>
        <strain evidence="12">TH1-14</strain>
    </source>
</reference>
<dbReference type="InterPro" id="IPR019823">
    <property type="entry name" value="Mechanosensitive_channel_CS"/>
</dbReference>
<dbReference type="InterPro" id="IPR036019">
    <property type="entry name" value="MscL_channel"/>
</dbReference>
<dbReference type="NCBIfam" id="TIGR00220">
    <property type="entry name" value="mscL"/>
    <property type="match status" value="1"/>
</dbReference>